<dbReference type="HOGENOM" id="CLU_206110_0_0_1"/>
<proteinExistence type="predicted"/>
<dbReference type="Proteomes" id="UP000054279">
    <property type="component" value="Unassembled WGS sequence"/>
</dbReference>
<keyword evidence="2" id="KW-1185">Reference proteome</keyword>
<accession>A0A0C9VH34</accession>
<dbReference type="AlphaFoldDB" id="A0A0C9VH34"/>
<name>A0A0C9VH34_SPHS4</name>
<gene>
    <name evidence="1" type="ORF">M422DRAFT_261001</name>
</gene>
<dbReference type="EMBL" id="KN837176">
    <property type="protein sequence ID" value="KIJ36651.1"/>
    <property type="molecule type" value="Genomic_DNA"/>
</dbReference>
<reference evidence="1 2" key="1">
    <citation type="submission" date="2014-06" db="EMBL/GenBank/DDBJ databases">
        <title>Evolutionary Origins and Diversification of the Mycorrhizal Mutualists.</title>
        <authorList>
            <consortium name="DOE Joint Genome Institute"/>
            <consortium name="Mycorrhizal Genomics Consortium"/>
            <person name="Kohler A."/>
            <person name="Kuo A."/>
            <person name="Nagy L.G."/>
            <person name="Floudas D."/>
            <person name="Copeland A."/>
            <person name="Barry K.W."/>
            <person name="Cichocki N."/>
            <person name="Veneault-Fourrey C."/>
            <person name="LaButti K."/>
            <person name="Lindquist E.A."/>
            <person name="Lipzen A."/>
            <person name="Lundell T."/>
            <person name="Morin E."/>
            <person name="Murat C."/>
            <person name="Riley R."/>
            <person name="Ohm R."/>
            <person name="Sun H."/>
            <person name="Tunlid A."/>
            <person name="Henrissat B."/>
            <person name="Grigoriev I.V."/>
            <person name="Hibbett D.S."/>
            <person name="Martin F."/>
        </authorList>
    </citation>
    <scope>NUCLEOTIDE SEQUENCE [LARGE SCALE GENOMIC DNA]</scope>
    <source>
        <strain evidence="1 2">SS14</strain>
    </source>
</reference>
<evidence type="ECO:0000313" key="2">
    <source>
        <dbReference type="Proteomes" id="UP000054279"/>
    </source>
</evidence>
<sequence length="73" mass="7997">MERAMIKMITHPTPMGALTSLYAGTMAEAEKNPGAFFISCAHIGTPSTLAEDMELQGEFKSYLEKEIHAFESS</sequence>
<protein>
    <submittedName>
        <fullName evidence="1">Uncharacterized protein</fullName>
    </submittedName>
</protein>
<evidence type="ECO:0000313" key="1">
    <source>
        <dbReference type="EMBL" id="KIJ36651.1"/>
    </source>
</evidence>
<organism evidence="1 2">
    <name type="scientific">Sphaerobolus stellatus (strain SS14)</name>
    <dbReference type="NCBI Taxonomy" id="990650"/>
    <lineage>
        <taxon>Eukaryota</taxon>
        <taxon>Fungi</taxon>
        <taxon>Dikarya</taxon>
        <taxon>Basidiomycota</taxon>
        <taxon>Agaricomycotina</taxon>
        <taxon>Agaricomycetes</taxon>
        <taxon>Phallomycetidae</taxon>
        <taxon>Geastrales</taxon>
        <taxon>Sphaerobolaceae</taxon>
        <taxon>Sphaerobolus</taxon>
    </lineage>
</organism>
<dbReference type="OrthoDB" id="191139at2759"/>